<dbReference type="GO" id="GO:0007267">
    <property type="term" value="P:cell-cell signaling"/>
    <property type="evidence" value="ECO:0007669"/>
    <property type="project" value="TreeGrafter"/>
</dbReference>
<keyword evidence="4" id="KW-0732">Signal</keyword>
<accession>A0A437DM41</accession>
<proteinExistence type="inferred from homology"/>
<evidence type="ECO:0008006" key="10">
    <source>
        <dbReference type="Google" id="ProtNLM"/>
    </source>
</evidence>
<evidence type="ECO:0000256" key="1">
    <source>
        <dbReference type="ARBA" id="ARBA00004613"/>
    </source>
</evidence>
<sequence>MHACVTERGEVGVIPQFGKSICAQRQHAFPARAHRDRASIIGSVKFSTGVYTRCRWNARNAEVAVILRVTCSLVGTNNTTSCQYIAAKPESCPGYLSDPEGFWKQLNLAVRRMKGKLCEDKRARIKVGMCKNAPRDAHFKLDARGSPTATQPREPGKATVPPALRTTSTAPTVCAKRADHSKTAEEYCGSSWTSLCAFFFSMLQSEDC</sequence>
<keyword evidence="3" id="KW-0964">Secreted</keyword>
<evidence type="ECO:0000256" key="7">
    <source>
        <dbReference type="SAM" id="MobiDB-lite"/>
    </source>
</evidence>
<evidence type="ECO:0000313" key="9">
    <source>
        <dbReference type="Proteomes" id="UP000283210"/>
    </source>
</evidence>
<keyword evidence="6" id="KW-0340">Growth factor binding</keyword>
<evidence type="ECO:0000256" key="3">
    <source>
        <dbReference type="ARBA" id="ARBA00022525"/>
    </source>
</evidence>
<name>A0A437DM41_ORYJA</name>
<dbReference type="PANTHER" id="PTHR15258">
    <property type="entry name" value="FGF BINDING PROTEIN-RELATED"/>
    <property type="match status" value="1"/>
</dbReference>
<gene>
    <name evidence="8" type="ORF">OJAV_G00005000</name>
</gene>
<comment type="similarity">
    <text evidence="2">Belongs to the fibroblast growth factor-binding protein family.</text>
</comment>
<dbReference type="InterPro" id="IPR010510">
    <property type="entry name" value="FGF1-bd"/>
</dbReference>
<dbReference type="OrthoDB" id="8875908at2759"/>
<evidence type="ECO:0000313" key="8">
    <source>
        <dbReference type="EMBL" id="RVE76066.1"/>
    </source>
</evidence>
<dbReference type="GO" id="GO:0005576">
    <property type="term" value="C:extracellular region"/>
    <property type="evidence" value="ECO:0007669"/>
    <property type="project" value="UniProtKB-SubCell"/>
</dbReference>
<dbReference type="GO" id="GO:0019838">
    <property type="term" value="F:growth factor binding"/>
    <property type="evidence" value="ECO:0007669"/>
    <property type="project" value="UniProtKB-KW"/>
</dbReference>
<dbReference type="Proteomes" id="UP000283210">
    <property type="component" value="Chromosome 1"/>
</dbReference>
<evidence type="ECO:0000256" key="2">
    <source>
        <dbReference type="ARBA" id="ARBA00008326"/>
    </source>
</evidence>
<dbReference type="PANTHER" id="PTHR15258:SF2">
    <property type="entry name" value="FIBROBLAST GROWTH FACTOR-BINDING PROTEIN 1"/>
    <property type="match status" value="1"/>
</dbReference>
<dbReference type="EMBL" id="CM012437">
    <property type="protein sequence ID" value="RVE76066.1"/>
    <property type="molecule type" value="Genomic_DNA"/>
</dbReference>
<evidence type="ECO:0000256" key="4">
    <source>
        <dbReference type="ARBA" id="ARBA00022729"/>
    </source>
</evidence>
<reference evidence="8 9" key="2">
    <citation type="submission" date="2019-01" db="EMBL/GenBank/DDBJ databases">
        <title>A chromosome length genome reference of the Java medaka (oryzias javanicus).</title>
        <authorList>
            <person name="Herpin A."/>
            <person name="Takehana Y."/>
            <person name="Naruse K."/>
            <person name="Ansai S."/>
            <person name="Kawaguchi M."/>
        </authorList>
    </citation>
    <scope>NUCLEOTIDE SEQUENCE [LARGE SCALE GENOMIC DNA]</scope>
    <source>
        <strain evidence="8">RS831</strain>
        <tissue evidence="8">Whole body</tissue>
    </source>
</reference>
<keyword evidence="5" id="KW-1015">Disulfide bond</keyword>
<organism evidence="8 9">
    <name type="scientific">Oryzias javanicus</name>
    <name type="common">Javanese ricefish</name>
    <name type="synonym">Aplocheilus javanicus</name>
    <dbReference type="NCBI Taxonomy" id="123683"/>
    <lineage>
        <taxon>Eukaryota</taxon>
        <taxon>Metazoa</taxon>
        <taxon>Chordata</taxon>
        <taxon>Craniata</taxon>
        <taxon>Vertebrata</taxon>
        <taxon>Euteleostomi</taxon>
        <taxon>Actinopterygii</taxon>
        <taxon>Neopterygii</taxon>
        <taxon>Teleostei</taxon>
        <taxon>Neoteleostei</taxon>
        <taxon>Acanthomorphata</taxon>
        <taxon>Ovalentaria</taxon>
        <taxon>Atherinomorphae</taxon>
        <taxon>Beloniformes</taxon>
        <taxon>Adrianichthyidae</taxon>
        <taxon>Oryziinae</taxon>
        <taxon>Oryzias</taxon>
    </lineage>
</organism>
<keyword evidence="9" id="KW-1185">Reference proteome</keyword>
<dbReference type="Pfam" id="PF06473">
    <property type="entry name" value="FGF-BP1"/>
    <property type="match status" value="1"/>
</dbReference>
<evidence type="ECO:0000256" key="5">
    <source>
        <dbReference type="ARBA" id="ARBA00023157"/>
    </source>
</evidence>
<protein>
    <recommendedName>
        <fullName evidence="10">Fibroblast growth factor binding protein 1b</fullName>
    </recommendedName>
</protein>
<feature type="region of interest" description="Disordered" evidence="7">
    <location>
        <begin position="141"/>
        <end position="164"/>
    </location>
</feature>
<evidence type="ECO:0000256" key="6">
    <source>
        <dbReference type="ARBA" id="ARBA00023183"/>
    </source>
</evidence>
<comment type="subcellular location">
    <subcellularLocation>
        <location evidence="1">Secreted</location>
    </subcellularLocation>
</comment>
<dbReference type="AlphaFoldDB" id="A0A437DM41"/>
<reference evidence="8 9" key="1">
    <citation type="submission" date="2018-11" db="EMBL/GenBank/DDBJ databases">
        <authorList>
            <person name="Lopez-Roques C."/>
            <person name="Donnadieu C."/>
            <person name="Bouchez O."/>
            <person name="Klopp C."/>
            <person name="Cabau C."/>
            <person name="Zahm M."/>
        </authorList>
    </citation>
    <scope>NUCLEOTIDE SEQUENCE [LARGE SCALE GENOMIC DNA]</scope>
    <source>
        <strain evidence="8">RS831</strain>
        <tissue evidence="8">Whole body</tissue>
    </source>
</reference>